<evidence type="ECO:0000259" key="3">
    <source>
        <dbReference type="PROSITE" id="PS50977"/>
    </source>
</evidence>
<dbReference type="SUPFAM" id="SSF48498">
    <property type="entry name" value="Tetracyclin repressor-like, C-terminal domain"/>
    <property type="match status" value="1"/>
</dbReference>
<proteinExistence type="predicted"/>
<dbReference type="PANTHER" id="PTHR30328">
    <property type="entry name" value="TRANSCRIPTIONAL REPRESSOR"/>
    <property type="match status" value="1"/>
</dbReference>
<dbReference type="Pfam" id="PF00440">
    <property type="entry name" value="TetR_N"/>
    <property type="match status" value="1"/>
</dbReference>
<comment type="caution">
    <text evidence="4">The sequence shown here is derived from an EMBL/GenBank/DDBJ whole genome shotgun (WGS) entry which is preliminary data.</text>
</comment>
<sequence length="223" mass="25665">MLSKTVICGDSALVDRVASNIEDVTDKQVRILMAARAEFAEKGFDGARVDSIAERAHANKQLIYYYFTNKDILFTRVLEEAYRDIREQEAALKLDHLPADQAILQLVEFTWHYYLKNPEFIRLLNSENQLKARHLKNSDITVQINQSWSSITQQLLQRGRAEGNVREDIDVMQLNINISALGFFYLINQSTLSIIYQQDLSAKAALDERLRVMKECIAAWIKP</sequence>
<dbReference type="Pfam" id="PF17938">
    <property type="entry name" value="TetR_C_29"/>
    <property type="match status" value="1"/>
</dbReference>
<dbReference type="PROSITE" id="PS50977">
    <property type="entry name" value="HTH_TETR_2"/>
    <property type="match status" value="1"/>
</dbReference>
<dbReference type="EMBL" id="VWXC01000022">
    <property type="protein sequence ID" value="NIG21486.1"/>
    <property type="molecule type" value="Genomic_DNA"/>
</dbReference>
<keyword evidence="5" id="KW-1185">Reference proteome</keyword>
<dbReference type="InterPro" id="IPR050109">
    <property type="entry name" value="HTH-type_TetR-like_transc_reg"/>
</dbReference>
<name>A0ABX0RV54_9GAMM</name>
<reference evidence="4 5" key="1">
    <citation type="journal article" date="2019" name="bioRxiv">
        <title>Bacteria contribute to plant secondary compound degradation in a generalist herbivore system.</title>
        <authorList>
            <person name="Francoeur C.B."/>
            <person name="Khadempour L."/>
            <person name="Moreira-Soto R.D."/>
            <person name="Gotting K."/>
            <person name="Book A.J."/>
            <person name="Pinto-Tomas A.A."/>
            <person name="Keefover-Ring K."/>
            <person name="Currie C.R."/>
        </authorList>
    </citation>
    <scope>NUCLEOTIDE SEQUENCE [LARGE SCALE GENOMIC DNA]</scope>
    <source>
        <strain evidence="4">Al-1710</strain>
    </source>
</reference>
<protein>
    <submittedName>
        <fullName evidence="4">TetR/AcrR family transcriptional regulator</fullName>
    </submittedName>
</protein>
<evidence type="ECO:0000256" key="2">
    <source>
        <dbReference type="PROSITE-ProRule" id="PRU00335"/>
    </source>
</evidence>
<dbReference type="InterPro" id="IPR001647">
    <property type="entry name" value="HTH_TetR"/>
</dbReference>
<dbReference type="SUPFAM" id="SSF46689">
    <property type="entry name" value="Homeodomain-like"/>
    <property type="match status" value="1"/>
</dbReference>
<accession>A0ABX0RV54</accession>
<dbReference type="PRINTS" id="PR00455">
    <property type="entry name" value="HTHTETR"/>
</dbReference>
<feature type="DNA-binding region" description="H-T-H motif" evidence="2">
    <location>
        <begin position="48"/>
        <end position="67"/>
    </location>
</feature>
<dbReference type="InterPro" id="IPR009057">
    <property type="entry name" value="Homeodomain-like_sf"/>
</dbReference>
<dbReference type="Proteomes" id="UP001515780">
    <property type="component" value="Unassembled WGS sequence"/>
</dbReference>
<dbReference type="PANTHER" id="PTHR30328:SF54">
    <property type="entry name" value="HTH-TYPE TRANSCRIPTIONAL REPRESSOR SCO4008"/>
    <property type="match status" value="1"/>
</dbReference>
<dbReference type="Gene3D" id="1.10.357.10">
    <property type="entry name" value="Tetracycline Repressor, domain 2"/>
    <property type="match status" value="1"/>
</dbReference>
<dbReference type="InterPro" id="IPR036271">
    <property type="entry name" value="Tet_transcr_reg_TetR-rel_C_sf"/>
</dbReference>
<evidence type="ECO:0000313" key="5">
    <source>
        <dbReference type="Proteomes" id="UP001515780"/>
    </source>
</evidence>
<evidence type="ECO:0000256" key="1">
    <source>
        <dbReference type="ARBA" id="ARBA00023125"/>
    </source>
</evidence>
<organism evidence="4 5">
    <name type="scientific">Candidatus Pantoea communis</name>
    <dbReference type="NCBI Taxonomy" id="2608354"/>
    <lineage>
        <taxon>Bacteria</taxon>
        <taxon>Pseudomonadati</taxon>
        <taxon>Pseudomonadota</taxon>
        <taxon>Gammaproteobacteria</taxon>
        <taxon>Enterobacterales</taxon>
        <taxon>Erwiniaceae</taxon>
        <taxon>Pantoea</taxon>
    </lineage>
</organism>
<keyword evidence="1 2" id="KW-0238">DNA-binding</keyword>
<feature type="domain" description="HTH tetR-type" evidence="3">
    <location>
        <begin position="25"/>
        <end position="85"/>
    </location>
</feature>
<evidence type="ECO:0000313" key="4">
    <source>
        <dbReference type="EMBL" id="NIG21486.1"/>
    </source>
</evidence>
<gene>
    <name evidence="4" type="ORF">F3J37_22720</name>
</gene>
<dbReference type="InterPro" id="IPR041474">
    <property type="entry name" value="NicS_C"/>
</dbReference>